<evidence type="ECO:0000313" key="3">
    <source>
        <dbReference type="EMBL" id="KHF38305.1"/>
    </source>
</evidence>
<gene>
    <name evidence="3" type="ORF">LQ50_21885</name>
</gene>
<dbReference type="GO" id="GO:0005829">
    <property type="term" value="C:cytosol"/>
    <property type="evidence" value="ECO:0007669"/>
    <property type="project" value="TreeGrafter"/>
</dbReference>
<dbReference type="GO" id="GO:0003700">
    <property type="term" value="F:DNA-binding transcription factor activity"/>
    <property type="evidence" value="ECO:0007669"/>
    <property type="project" value="TreeGrafter"/>
</dbReference>
<dbReference type="AlphaFoldDB" id="A0A0B0IAK8"/>
<dbReference type="PANTHER" id="PTHR46797:SF1">
    <property type="entry name" value="METHYLPHOSPHONATE SYNTHASE"/>
    <property type="match status" value="1"/>
</dbReference>
<reference evidence="3 4" key="1">
    <citation type="submission" date="2014-09" db="EMBL/GenBank/DDBJ databases">
        <title>Genome sequencing and annotation of Bacillus Okhensis strain Kh10-101T.</title>
        <authorList>
            <person name="Prakash J.S."/>
        </authorList>
    </citation>
    <scope>NUCLEOTIDE SEQUENCE [LARGE SCALE GENOMIC DNA]</scope>
    <source>
        <strain evidence="4">Kh10-101T</strain>
    </source>
</reference>
<dbReference type="InterPro" id="IPR050807">
    <property type="entry name" value="TransReg_Diox_bact_type"/>
</dbReference>
<proteinExistence type="predicted"/>
<dbReference type="CDD" id="cd00093">
    <property type="entry name" value="HTH_XRE"/>
    <property type="match status" value="1"/>
</dbReference>
<dbReference type="EMBL" id="JRJU01000043">
    <property type="protein sequence ID" value="KHF38305.1"/>
    <property type="molecule type" value="Genomic_DNA"/>
</dbReference>
<dbReference type="SMART" id="SM00530">
    <property type="entry name" value="HTH_XRE"/>
    <property type="match status" value="1"/>
</dbReference>
<dbReference type="InterPro" id="IPR001387">
    <property type="entry name" value="Cro/C1-type_HTH"/>
</dbReference>
<organism evidence="3 4">
    <name type="scientific">Halalkalibacter okhensis</name>
    <dbReference type="NCBI Taxonomy" id="333138"/>
    <lineage>
        <taxon>Bacteria</taxon>
        <taxon>Bacillati</taxon>
        <taxon>Bacillota</taxon>
        <taxon>Bacilli</taxon>
        <taxon>Bacillales</taxon>
        <taxon>Bacillaceae</taxon>
        <taxon>Halalkalibacter</taxon>
    </lineage>
</organism>
<evidence type="ECO:0000313" key="4">
    <source>
        <dbReference type="Proteomes" id="UP000030832"/>
    </source>
</evidence>
<dbReference type="SUPFAM" id="SSF47413">
    <property type="entry name" value="lambda repressor-like DNA-binding domains"/>
    <property type="match status" value="1"/>
</dbReference>
<evidence type="ECO:0000259" key="2">
    <source>
        <dbReference type="PROSITE" id="PS50943"/>
    </source>
</evidence>
<dbReference type="Gene3D" id="1.10.260.40">
    <property type="entry name" value="lambda repressor-like DNA-binding domains"/>
    <property type="match status" value="1"/>
</dbReference>
<comment type="caution">
    <text evidence="3">The sequence shown here is derived from an EMBL/GenBank/DDBJ whole genome shotgun (WGS) entry which is preliminary data.</text>
</comment>
<dbReference type="PANTHER" id="PTHR46797">
    <property type="entry name" value="HTH-TYPE TRANSCRIPTIONAL REGULATOR"/>
    <property type="match status" value="1"/>
</dbReference>
<keyword evidence="1" id="KW-0238">DNA-binding</keyword>
<sequence>MESTNYSKKIRAYRKLKGYTQQEFAKQVGMSVSVLGDIERGNREPNDTMLEQMAKVLNISKYQLL</sequence>
<keyword evidence="4" id="KW-1185">Reference proteome</keyword>
<dbReference type="RefSeq" id="WP_034632983.1">
    <property type="nucleotide sequence ID" value="NZ_JRJU01000043.1"/>
</dbReference>
<evidence type="ECO:0000256" key="1">
    <source>
        <dbReference type="ARBA" id="ARBA00023125"/>
    </source>
</evidence>
<dbReference type="STRING" id="333138.LQ50_21885"/>
<dbReference type="InterPro" id="IPR010982">
    <property type="entry name" value="Lambda_DNA-bd_dom_sf"/>
</dbReference>
<protein>
    <recommendedName>
        <fullName evidence="2">HTH cro/C1-type domain-containing protein</fullName>
    </recommendedName>
</protein>
<feature type="domain" description="HTH cro/C1-type" evidence="2">
    <location>
        <begin position="10"/>
        <end position="64"/>
    </location>
</feature>
<dbReference type="OrthoDB" id="3035529at2"/>
<accession>A0A0B0IAK8</accession>
<dbReference type="GO" id="GO:0003677">
    <property type="term" value="F:DNA binding"/>
    <property type="evidence" value="ECO:0007669"/>
    <property type="project" value="UniProtKB-KW"/>
</dbReference>
<dbReference type="Pfam" id="PF01381">
    <property type="entry name" value="HTH_3"/>
    <property type="match status" value="1"/>
</dbReference>
<dbReference type="PROSITE" id="PS50943">
    <property type="entry name" value="HTH_CROC1"/>
    <property type="match status" value="1"/>
</dbReference>
<dbReference type="eggNOG" id="COG1396">
    <property type="taxonomic scope" value="Bacteria"/>
</dbReference>
<name>A0A0B0IAK8_9BACI</name>
<dbReference type="Proteomes" id="UP000030832">
    <property type="component" value="Unassembled WGS sequence"/>
</dbReference>